<feature type="region of interest" description="Disordered" evidence="1">
    <location>
        <begin position="180"/>
        <end position="207"/>
    </location>
</feature>
<sequence length="298" mass="34579">MASKVIKKPDKFGSTCKNFRYWKRCMVVYLNLIDLWDVVDKPYAPNLNSEGREIHASKLLRAKNDNAVNVFLNSVHESIAAIFGSSTNTHEMWVSLLNRYEGNSLIKSSRQFELDRVIGRLLRALVGRPQFDNLISTLETQQRSHNNLTPEIIYTHYRCVEEKLKQLGELRYEPKSIALSASENKASPSKHRQNDNHQGRHRHSSNKAKGIFDLDEDKQRAVLSKMFRAIMIFEGKFNKERLDNDERALCFVCQKEGHTMYTCFKLFPHLKKDKEDGGKKRGDGRYKSKKGHYKGKKK</sequence>
<feature type="region of interest" description="Disordered" evidence="1">
    <location>
        <begin position="272"/>
        <end position="298"/>
    </location>
</feature>
<evidence type="ECO:0008006" key="4">
    <source>
        <dbReference type="Google" id="ProtNLM"/>
    </source>
</evidence>
<evidence type="ECO:0000256" key="1">
    <source>
        <dbReference type="SAM" id="MobiDB-lite"/>
    </source>
</evidence>
<dbReference type="OrthoDB" id="776828at2759"/>
<gene>
    <name evidence="2" type="ORF">LUZ63_001725</name>
</gene>
<dbReference type="AlphaFoldDB" id="A0A9Q0CXE7"/>
<evidence type="ECO:0000313" key="3">
    <source>
        <dbReference type="Proteomes" id="UP001151287"/>
    </source>
</evidence>
<feature type="compositionally biased region" description="Basic residues" evidence="1">
    <location>
        <begin position="287"/>
        <end position="298"/>
    </location>
</feature>
<evidence type="ECO:0000313" key="2">
    <source>
        <dbReference type="EMBL" id="KAJ1701946.1"/>
    </source>
</evidence>
<reference evidence="2" key="1">
    <citation type="journal article" date="2022" name="Cell">
        <title>Repeat-based holocentromeres influence genome architecture and karyotype evolution.</title>
        <authorList>
            <person name="Hofstatter P.G."/>
            <person name="Thangavel G."/>
            <person name="Lux T."/>
            <person name="Neumann P."/>
            <person name="Vondrak T."/>
            <person name="Novak P."/>
            <person name="Zhang M."/>
            <person name="Costa L."/>
            <person name="Castellani M."/>
            <person name="Scott A."/>
            <person name="Toegelov H."/>
            <person name="Fuchs J."/>
            <person name="Mata-Sucre Y."/>
            <person name="Dias Y."/>
            <person name="Vanzela A.L.L."/>
            <person name="Huettel B."/>
            <person name="Almeida C.C.S."/>
            <person name="Simkova H."/>
            <person name="Souza G."/>
            <person name="Pedrosa-Harand A."/>
            <person name="Macas J."/>
            <person name="Mayer K.F.X."/>
            <person name="Houben A."/>
            <person name="Marques A."/>
        </authorList>
    </citation>
    <scope>NUCLEOTIDE SEQUENCE</scope>
    <source>
        <strain evidence="2">RhyBre1mFocal</strain>
    </source>
</reference>
<dbReference type="Proteomes" id="UP001151287">
    <property type="component" value="Unassembled WGS sequence"/>
</dbReference>
<accession>A0A9Q0CXE7</accession>
<organism evidence="2 3">
    <name type="scientific">Rhynchospora breviuscula</name>
    <dbReference type="NCBI Taxonomy" id="2022672"/>
    <lineage>
        <taxon>Eukaryota</taxon>
        <taxon>Viridiplantae</taxon>
        <taxon>Streptophyta</taxon>
        <taxon>Embryophyta</taxon>
        <taxon>Tracheophyta</taxon>
        <taxon>Spermatophyta</taxon>
        <taxon>Magnoliopsida</taxon>
        <taxon>Liliopsida</taxon>
        <taxon>Poales</taxon>
        <taxon>Cyperaceae</taxon>
        <taxon>Cyperoideae</taxon>
        <taxon>Rhynchosporeae</taxon>
        <taxon>Rhynchospora</taxon>
    </lineage>
</organism>
<proteinExistence type="predicted"/>
<comment type="caution">
    <text evidence="2">The sequence shown here is derived from an EMBL/GenBank/DDBJ whole genome shotgun (WGS) entry which is preliminary data.</text>
</comment>
<dbReference type="EMBL" id="JAMQYH010000001">
    <property type="protein sequence ID" value="KAJ1701946.1"/>
    <property type="molecule type" value="Genomic_DNA"/>
</dbReference>
<name>A0A9Q0CXE7_9POAL</name>
<keyword evidence="3" id="KW-1185">Reference proteome</keyword>
<protein>
    <recommendedName>
        <fullName evidence="4">DUF4219 domain-containing protein</fullName>
    </recommendedName>
</protein>
<feature type="compositionally biased region" description="Basic and acidic residues" evidence="1">
    <location>
        <begin position="272"/>
        <end position="286"/>
    </location>
</feature>